<reference evidence="1 2" key="1">
    <citation type="submission" date="2019-01" db="EMBL/GenBank/DDBJ databases">
        <title>Intercellular communication is required for trap formation in the nematode-trapping fungus Duddingtonia flagrans.</title>
        <authorList>
            <person name="Youssar L."/>
            <person name="Wernet V."/>
            <person name="Hensel N."/>
            <person name="Hildebrandt H.-G."/>
            <person name="Fischer R."/>
        </authorList>
    </citation>
    <scope>NUCLEOTIDE SEQUENCE [LARGE SCALE GENOMIC DNA]</scope>
    <source>
        <strain evidence="1 2">CBS H-5679</strain>
    </source>
</reference>
<name>A0A436ZTP3_ARTFL</name>
<protein>
    <submittedName>
        <fullName evidence="1">Uncharacterized protein</fullName>
    </submittedName>
</protein>
<keyword evidence="2" id="KW-1185">Reference proteome</keyword>
<dbReference type="GeneID" id="93589066"/>
<dbReference type="RefSeq" id="XP_067487871.1">
    <property type="nucleotide sequence ID" value="XM_067636233.1"/>
</dbReference>
<comment type="caution">
    <text evidence="1">The sequence shown here is derived from an EMBL/GenBank/DDBJ whole genome shotgun (WGS) entry which is preliminary data.</text>
</comment>
<dbReference type="Proteomes" id="UP000283090">
    <property type="component" value="Unassembled WGS sequence"/>
</dbReference>
<dbReference type="AlphaFoldDB" id="A0A436ZTP3"/>
<dbReference type="VEuPathDB" id="FungiDB:DFL_006755"/>
<dbReference type="EMBL" id="SAEB01000009">
    <property type="protein sequence ID" value="RVD82327.1"/>
    <property type="molecule type" value="Genomic_DNA"/>
</dbReference>
<organism evidence="1 2">
    <name type="scientific">Arthrobotrys flagrans</name>
    <name type="common">Nematode-trapping fungus</name>
    <name type="synonym">Trichothecium flagrans</name>
    <dbReference type="NCBI Taxonomy" id="97331"/>
    <lineage>
        <taxon>Eukaryota</taxon>
        <taxon>Fungi</taxon>
        <taxon>Dikarya</taxon>
        <taxon>Ascomycota</taxon>
        <taxon>Pezizomycotina</taxon>
        <taxon>Orbiliomycetes</taxon>
        <taxon>Orbiliales</taxon>
        <taxon>Orbiliaceae</taxon>
        <taxon>Arthrobotrys</taxon>
    </lineage>
</organism>
<sequence>MSSPPLGDIPFEEIDDKPVEAEHKDPGFHKIHSSIGDQLNRLFHGARYPDGQVIDFLHVTPQTAQQVVNWYKRKLYCFQLYRLRLTYNPKHYVIQFKASHPAGEALTKAFTSGLMSWFWNYFRDIGEISRFLSKKFRILPYCPSPTMSPVPPKIPFLTPVLAVHPDHEAYDIDFPPIIIDYTFSPTDSSSELFRHWHDLYRSRDLWFSHSKAKTQVVILAVFHPAAADDNEEEPNQNMVNNNNNRIRIHGRMDVWRYDKHWKTGRLTDEIVLFPPPSTTTLHEEQITFSLEEIFGRSCDFRFEESGIQEDMTFVLDVEKLREEMKAYRWDTSPSNEDDRARYLDMFS</sequence>
<gene>
    <name evidence="1" type="ORF">DFL_006755</name>
</gene>
<evidence type="ECO:0000313" key="2">
    <source>
        <dbReference type="Proteomes" id="UP000283090"/>
    </source>
</evidence>
<accession>A0A436ZTP3</accession>
<dbReference type="OrthoDB" id="5300677at2759"/>
<proteinExistence type="predicted"/>
<evidence type="ECO:0000313" key="1">
    <source>
        <dbReference type="EMBL" id="RVD82327.1"/>
    </source>
</evidence>